<keyword evidence="2" id="KW-1185">Reference proteome</keyword>
<gene>
    <name evidence="1" type="ORF">VSR83_02470</name>
</gene>
<protein>
    <submittedName>
        <fullName evidence="1">LysR family transcriptional regulator</fullName>
    </submittedName>
</protein>
<proteinExistence type="predicted"/>
<dbReference type="Proteomes" id="UP001392318">
    <property type="component" value="Unassembled WGS sequence"/>
</dbReference>
<evidence type="ECO:0000313" key="1">
    <source>
        <dbReference type="EMBL" id="MEM5398950.1"/>
    </source>
</evidence>
<evidence type="ECO:0000313" key="2">
    <source>
        <dbReference type="Proteomes" id="UP001392318"/>
    </source>
</evidence>
<accession>A0ACC6RB91</accession>
<organism evidence="1 2">
    <name type="scientific">Paraburkholderia unamae</name>
    <dbReference type="NCBI Taxonomy" id="219649"/>
    <lineage>
        <taxon>Bacteria</taxon>
        <taxon>Pseudomonadati</taxon>
        <taxon>Pseudomonadota</taxon>
        <taxon>Betaproteobacteria</taxon>
        <taxon>Burkholderiales</taxon>
        <taxon>Burkholderiaceae</taxon>
        <taxon>Paraburkholderia</taxon>
    </lineage>
</organism>
<dbReference type="EMBL" id="JAYMRU010000002">
    <property type="protein sequence ID" value="MEM5398950.1"/>
    <property type="molecule type" value="Genomic_DNA"/>
</dbReference>
<reference evidence="1" key="1">
    <citation type="submission" date="2024-01" db="EMBL/GenBank/DDBJ databases">
        <title>The diversity of rhizobia nodulating Mimosa spp. in eleven states of Brazil covering several biomes is determined by host plant, location, and edaphic factors.</title>
        <authorList>
            <person name="Rouws L."/>
            <person name="Barauna A."/>
            <person name="Beukes C."/>
            <person name="De Faria S.M."/>
            <person name="Gross E."/>
            <person name="Dos Reis Junior F.B."/>
            <person name="Simon M."/>
            <person name="Maluk M."/>
            <person name="Odee D.W."/>
            <person name="Kenicer G."/>
            <person name="Young J.P.W."/>
            <person name="Reis V.M."/>
            <person name="Zilli J."/>
            <person name="James E.K."/>
        </authorList>
    </citation>
    <scope>NUCLEOTIDE SEQUENCE</scope>
    <source>
        <strain evidence="1">JPY452</strain>
    </source>
</reference>
<name>A0ACC6RB91_9BURK</name>
<sequence length="328" mass="35164">MDKLTSMTVFVKTAESGSFTAAASMLAMTPQMAGKHVDALEKTLGVRLLQRSTRKHALTEAGRAYFEACRRVLEEAAAAEAVALAQTAHPQGTLRVTAPVSFGAFRLAHEIKAFLADCPDVKVDLVLSDRQFDLLQDGFDVAFRIGALPDSQLVARPLAPYRLVPCAAPAYLAAHGTPAHPRELAQHVCLDYAFDSFPAPQTWIFKDGDTQIEVEPRGQLRSNDTRALIAAAEAGVGIVLAGVPNLAPSVAAGRLVPLLEAYAAPVRPMHLLYADRRAQAPKQRAFVAWALACFGEAGSVTGARAPTSPRVRRSARKPRAPRTIMPVA</sequence>
<comment type="caution">
    <text evidence="1">The sequence shown here is derived from an EMBL/GenBank/DDBJ whole genome shotgun (WGS) entry which is preliminary data.</text>
</comment>